<comment type="caution">
    <text evidence="2">The sequence shown here is derived from an EMBL/GenBank/DDBJ whole genome shotgun (WGS) entry which is preliminary data.</text>
</comment>
<feature type="domain" description="Rhodanese" evidence="1">
    <location>
        <begin position="2"/>
        <end position="48"/>
    </location>
</feature>
<sequence length="226" mass="25927">MFFQSLRTLVLPPDKFIVCYDYSGYIDSSKAYWGLTSIGFKVQILIFKPQLMPILQVISGRPPMINFERKLFRNINHNILTSKRMILEANKKFEMIKINFLTFDIVDDMGKLISKENIIEYLASSGVPIPINKTVLYGKKSFVAALLIKHAVGCELMVMADNYNDVEFRSLNHKMIESGEFYNTNQQGHEIKTFYETMIATSFGNNSKSSNIEIRSNVGCRKCSIF</sequence>
<gene>
    <name evidence="2" type="ORF">SteCoe_11209</name>
</gene>
<dbReference type="AlphaFoldDB" id="A0A1R2CDT3"/>
<proteinExistence type="predicted"/>
<name>A0A1R2CDT3_9CILI</name>
<accession>A0A1R2CDT3</accession>
<dbReference type="InterPro" id="IPR036873">
    <property type="entry name" value="Rhodanese-like_dom_sf"/>
</dbReference>
<evidence type="ECO:0000313" key="3">
    <source>
        <dbReference type="Proteomes" id="UP000187209"/>
    </source>
</evidence>
<dbReference type="EMBL" id="MPUH01000185">
    <property type="protein sequence ID" value="OMJ87135.1"/>
    <property type="molecule type" value="Genomic_DNA"/>
</dbReference>
<dbReference type="InterPro" id="IPR001763">
    <property type="entry name" value="Rhodanese-like_dom"/>
</dbReference>
<reference evidence="2 3" key="1">
    <citation type="submission" date="2016-11" db="EMBL/GenBank/DDBJ databases">
        <title>The macronuclear genome of Stentor coeruleus: a giant cell with tiny introns.</title>
        <authorList>
            <person name="Slabodnick M."/>
            <person name="Ruby J.G."/>
            <person name="Reiff S.B."/>
            <person name="Swart E.C."/>
            <person name="Gosai S."/>
            <person name="Prabakaran S."/>
            <person name="Witkowska E."/>
            <person name="Larue G.E."/>
            <person name="Fisher S."/>
            <person name="Freeman R.M."/>
            <person name="Gunawardena J."/>
            <person name="Chu W."/>
            <person name="Stover N.A."/>
            <person name="Gregory B.D."/>
            <person name="Nowacki M."/>
            <person name="Derisi J."/>
            <person name="Roy S.W."/>
            <person name="Marshall W.F."/>
            <person name="Sood P."/>
        </authorList>
    </citation>
    <scope>NUCLEOTIDE SEQUENCE [LARGE SCALE GENOMIC DNA]</scope>
    <source>
        <strain evidence="2">WM001</strain>
    </source>
</reference>
<evidence type="ECO:0000259" key="1">
    <source>
        <dbReference type="PROSITE" id="PS50206"/>
    </source>
</evidence>
<dbReference type="PROSITE" id="PS50206">
    <property type="entry name" value="RHODANESE_3"/>
    <property type="match status" value="1"/>
</dbReference>
<dbReference type="SUPFAM" id="SSF52821">
    <property type="entry name" value="Rhodanese/Cell cycle control phosphatase"/>
    <property type="match status" value="1"/>
</dbReference>
<evidence type="ECO:0000313" key="2">
    <source>
        <dbReference type="EMBL" id="OMJ87135.1"/>
    </source>
</evidence>
<dbReference type="Proteomes" id="UP000187209">
    <property type="component" value="Unassembled WGS sequence"/>
</dbReference>
<organism evidence="2 3">
    <name type="scientific">Stentor coeruleus</name>
    <dbReference type="NCBI Taxonomy" id="5963"/>
    <lineage>
        <taxon>Eukaryota</taxon>
        <taxon>Sar</taxon>
        <taxon>Alveolata</taxon>
        <taxon>Ciliophora</taxon>
        <taxon>Postciliodesmatophora</taxon>
        <taxon>Heterotrichea</taxon>
        <taxon>Heterotrichida</taxon>
        <taxon>Stentoridae</taxon>
        <taxon>Stentor</taxon>
    </lineage>
</organism>
<protein>
    <recommendedName>
        <fullName evidence="1">Rhodanese domain-containing protein</fullName>
    </recommendedName>
</protein>
<keyword evidence="3" id="KW-1185">Reference proteome</keyword>